<dbReference type="EMBL" id="CM031810">
    <property type="protein sequence ID" value="KAG6665189.1"/>
    <property type="molecule type" value="Genomic_DNA"/>
</dbReference>
<feature type="signal peptide" evidence="6">
    <location>
        <begin position="1"/>
        <end position="24"/>
    </location>
</feature>
<evidence type="ECO:0000256" key="2">
    <source>
        <dbReference type="ARBA" id="ARBA00022692"/>
    </source>
</evidence>
<dbReference type="Proteomes" id="UP000811609">
    <property type="component" value="Chromosome 2"/>
</dbReference>
<dbReference type="PANTHER" id="PTHR45631:SF202">
    <property type="entry name" value="SENESCENCE-INDUCED RECEPTOR-LIKE SERINE_THREONINE-PROTEIN KINASE"/>
    <property type="match status" value="1"/>
</dbReference>
<name>A0A8T1RF03_CARIL</name>
<proteinExistence type="predicted"/>
<evidence type="ECO:0000259" key="7">
    <source>
        <dbReference type="Pfam" id="PF12819"/>
    </source>
</evidence>
<keyword evidence="3 6" id="KW-0732">Signal</keyword>
<evidence type="ECO:0000256" key="1">
    <source>
        <dbReference type="ARBA" id="ARBA00004167"/>
    </source>
</evidence>
<dbReference type="Pfam" id="PF12819">
    <property type="entry name" value="Malectin_like"/>
    <property type="match status" value="1"/>
</dbReference>
<comment type="subcellular location">
    <subcellularLocation>
        <location evidence="1">Membrane</location>
        <topology evidence="1">Single-pass membrane protein</topology>
    </subcellularLocation>
</comment>
<keyword evidence="9" id="KW-1185">Reference proteome</keyword>
<feature type="chain" id="PRO_5035845344" description="Malectin-like domain-containing protein" evidence="6">
    <location>
        <begin position="25"/>
        <end position="384"/>
    </location>
</feature>
<dbReference type="GO" id="GO:0016020">
    <property type="term" value="C:membrane"/>
    <property type="evidence" value="ECO:0007669"/>
    <property type="project" value="UniProtKB-SubCell"/>
</dbReference>
<organism evidence="8 9">
    <name type="scientific">Carya illinoinensis</name>
    <name type="common">Pecan</name>
    <dbReference type="NCBI Taxonomy" id="32201"/>
    <lineage>
        <taxon>Eukaryota</taxon>
        <taxon>Viridiplantae</taxon>
        <taxon>Streptophyta</taxon>
        <taxon>Embryophyta</taxon>
        <taxon>Tracheophyta</taxon>
        <taxon>Spermatophyta</taxon>
        <taxon>Magnoliopsida</taxon>
        <taxon>eudicotyledons</taxon>
        <taxon>Gunneridae</taxon>
        <taxon>Pentapetalae</taxon>
        <taxon>rosids</taxon>
        <taxon>fabids</taxon>
        <taxon>Fagales</taxon>
        <taxon>Juglandaceae</taxon>
        <taxon>Carya</taxon>
    </lineage>
</organism>
<feature type="domain" description="Malectin-like" evidence="7">
    <location>
        <begin position="33"/>
        <end position="356"/>
    </location>
</feature>
<evidence type="ECO:0000256" key="3">
    <source>
        <dbReference type="ARBA" id="ARBA00022729"/>
    </source>
</evidence>
<comment type="caution">
    <text evidence="8">The sequence shown here is derived from an EMBL/GenBank/DDBJ whole genome shotgun (WGS) entry which is preliminary data.</text>
</comment>
<dbReference type="PANTHER" id="PTHR45631">
    <property type="entry name" value="OS07G0107800 PROTEIN-RELATED"/>
    <property type="match status" value="1"/>
</dbReference>
<evidence type="ECO:0000313" key="9">
    <source>
        <dbReference type="Proteomes" id="UP000811609"/>
    </source>
</evidence>
<protein>
    <recommendedName>
        <fullName evidence="7">Malectin-like domain-containing protein</fullName>
    </recommendedName>
</protein>
<sequence>MAGFRTSIFAFLGVLSLILLLVHAQDQSDFISIACGLPANSTYKEGTTNIDYISDANYIDTGISKSIASEFQGTLQQQVWNVRSFPQGVRNCYTINITRGTKYLIRGTFVHGNYDGQGNLPEFDLYLGTNMWDTVKVENASYSIIKELIHVPSRNYIHVCLVNTGLGTPFISAIEFRPLKNHTYVIISGSLALLLRADAGSTSNQSYRYAYDVHDRLWLPYNYNKWKDLSTGLTIESQSQNDYQPASVVMSTAATPINESAPMEFYWEDNGRHTQFYIFMHFAEVVKLEPNQSRSFNITLNGKYWYGPHVPDYLSTSTLYTSWRPMTGNNTYKFSLFKEENSTLPPILNAVEIYSVKDFWQSGTDQADVDAIRKIKSTYGIKRD</sequence>
<keyword evidence="2" id="KW-0812">Transmembrane</keyword>
<evidence type="ECO:0000256" key="6">
    <source>
        <dbReference type="SAM" id="SignalP"/>
    </source>
</evidence>
<accession>A0A8T1RF03</accession>
<evidence type="ECO:0000256" key="4">
    <source>
        <dbReference type="ARBA" id="ARBA00022989"/>
    </source>
</evidence>
<evidence type="ECO:0000313" key="8">
    <source>
        <dbReference type="EMBL" id="KAG6665189.1"/>
    </source>
</evidence>
<keyword evidence="5" id="KW-0472">Membrane</keyword>
<keyword evidence="4" id="KW-1133">Transmembrane helix</keyword>
<evidence type="ECO:0000256" key="5">
    <source>
        <dbReference type="ARBA" id="ARBA00023136"/>
    </source>
</evidence>
<reference evidence="8" key="1">
    <citation type="submission" date="2020-12" db="EMBL/GenBank/DDBJ databases">
        <title>WGS assembly of Carya illinoinensis cv. Pawnee.</title>
        <authorList>
            <person name="Platts A."/>
            <person name="Shu S."/>
            <person name="Wright S."/>
            <person name="Barry K."/>
            <person name="Edger P."/>
            <person name="Pires J.C."/>
            <person name="Schmutz J."/>
        </authorList>
    </citation>
    <scope>NUCLEOTIDE SEQUENCE</scope>
    <source>
        <tissue evidence="8">Leaf</tissue>
    </source>
</reference>
<dbReference type="InterPro" id="IPR024788">
    <property type="entry name" value="Malectin-like_Carb-bd_dom"/>
</dbReference>
<dbReference type="AlphaFoldDB" id="A0A8T1RF03"/>
<gene>
    <name evidence="8" type="ORF">CIPAW_02G144000</name>
</gene>